<dbReference type="InterPro" id="IPR024078">
    <property type="entry name" value="LmbE-like_dom_sf"/>
</dbReference>
<dbReference type="SUPFAM" id="SSF102588">
    <property type="entry name" value="LmbE-like"/>
    <property type="match status" value="1"/>
</dbReference>
<sequence>MFEATPRLLVISPHLDDAVFGCGASLAGASRPRVCTVFTALPANDLHTDWDAQCGFTGALEAMTARIEEDKRALGVLGAAPYHLGFLDSQYAPDASESARPTRDAIAQALIDAIDEHRPDALLMPLGLFHSDHILVHEAACDAWLKRPDVPCYGYEEGLYRRMPGIVQQRMADLLERGIEATPYNPPLPAAAEMQRRDALKREAVRVYASQLKAFGDDGYDDVFMPERYWTLKLAEDRR</sequence>
<dbReference type="Proteomes" id="UP000597138">
    <property type="component" value="Unassembled WGS sequence"/>
</dbReference>
<dbReference type="Gene3D" id="3.40.50.10320">
    <property type="entry name" value="LmbE-like"/>
    <property type="match status" value="1"/>
</dbReference>
<accession>A0ABQ1RD71</accession>
<dbReference type="InterPro" id="IPR003737">
    <property type="entry name" value="GlcNAc_PI_deacetylase-related"/>
</dbReference>
<evidence type="ECO:0000313" key="1">
    <source>
        <dbReference type="EMBL" id="GGD64575.1"/>
    </source>
</evidence>
<protein>
    <submittedName>
        <fullName evidence="1">PIG-L family deacetylase</fullName>
    </submittedName>
</protein>
<comment type="caution">
    <text evidence="1">The sequence shown here is derived from an EMBL/GenBank/DDBJ whole genome shotgun (WGS) entry which is preliminary data.</text>
</comment>
<keyword evidence="2" id="KW-1185">Reference proteome</keyword>
<dbReference type="EMBL" id="BMEG01000002">
    <property type="protein sequence ID" value="GGD64575.1"/>
    <property type="molecule type" value="Genomic_DNA"/>
</dbReference>
<evidence type="ECO:0000313" key="2">
    <source>
        <dbReference type="Proteomes" id="UP000597138"/>
    </source>
</evidence>
<gene>
    <name evidence="1" type="ORF">GCM10010985_18340</name>
</gene>
<dbReference type="RefSeq" id="WP_035963753.1">
    <property type="nucleotide sequence ID" value="NZ_BMEG01000002.1"/>
</dbReference>
<dbReference type="Pfam" id="PF02585">
    <property type="entry name" value="PIG-L"/>
    <property type="match status" value="1"/>
</dbReference>
<reference evidence="2" key="1">
    <citation type="journal article" date="2019" name="Int. J. Syst. Evol. Microbiol.">
        <title>The Global Catalogue of Microorganisms (GCM) 10K type strain sequencing project: providing services to taxonomists for standard genome sequencing and annotation.</title>
        <authorList>
            <consortium name="The Broad Institute Genomics Platform"/>
            <consortium name="The Broad Institute Genome Sequencing Center for Infectious Disease"/>
            <person name="Wu L."/>
            <person name="Ma J."/>
        </authorList>
    </citation>
    <scope>NUCLEOTIDE SEQUENCE [LARGE SCALE GENOMIC DNA]</scope>
    <source>
        <strain evidence="2">CGMCC 1.11013</strain>
    </source>
</reference>
<organism evidence="1 2">
    <name type="scientific">Caballeronia grimmiae</name>
    <dbReference type="NCBI Taxonomy" id="1071679"/>
    <lineage>
        <taxon>Bacteria</taxon>
        <taxon>Pseudomonadati</taxon>
        <taxon>Pseudomonadota</taxon>
        <taxon>Betaproteobacteria</taxon>
        <taxon>Burkholderiales</taxon>
        <taxon>Burkholderiaceae</taxon>
        <taxon>Caballeronia</taxon>
    </lineage>
</organism>
<proteinExistence type="predicted"/>
<name>A0ABQ1RD71_9BURK</name>